<dbReference type="InterPro" id="IPR006171">
    <property type="entry name" value="TOPRIM_dom"/>
</dbReference>
<dbReference type="EMBL" id="AUZX01009049">
    <property type="protein sequence ID" value="EQD53245.1"/>
    <property type="molecule type" value="Genomic_DNA"/>
</dbReference>
<dbReference type="GO" id="GO:0004386">
    <property type="term" value="F:helicase activity"/>
    <property type="evidence" value="ECO:0007669"/>
    <property type="project" value="InterPro"/>
</dbReference>
<organism evidence="2">
    <name type="scientific">mine drainage metagenome</name>
    <dbReference type="NCBI Taxonomy" id="410659"/>
    <lineage>
        <taxon>unclassified sequences</taxon>
        <taxon>metagenomes</taxon>
        <taxon>ecological metagenomes</taxon>
    </lineage>
</organism>
<evidence type="ECO:0000313" key="2">
    <source>
        <dbReference type="EMBL" id="EQD33709.1"/>
    </source>
</evidence>
<dbReference type="InterPro" id="IPR055570">
    <property type="entry name" value="DUF7146"/>
</dbReference>
<dbReference type="AlphaFoldDB" id="T0ZYC6"/>
<dbReference type="Pfam" id="PF23639">
    <property type="entry name" value="DUF7146"/>
    <property type="match status" value="1"/>
</dbReference>
<sequence length="384" mass="42034">MRIDVAEVRRAASGRWDRIYATLAPELSAALATPGRHVPCPVHGGKDGFRLHRTADNGAGICNSCPEFAGKFIDGFAILMWLRGWKFPQALEEVAHCVCPEVMRAGYVPSAREPSVRKPYVRAKTAEDVEKDLDAVEAMRQVWSGSIPISHPAAGLAWRYFEERGLPIPTAKDEYDNVLRFVPELQWIDMDTGEYDVFPAIISRVQSSDGMTRAIHRTYLAKDGRGKAPVIEPKKMMARPKSVSLKTGAIRLGAAIRGVIAVAEGMETALAVRAFTGFACWSVVNSGLMRTFMPPEGVRGVHIFADLDVRGGGMEAAKALQDVLRAKGIQTRLDAPEGPVPDGAKSVDWLDVYNQYGRAAIQRVVSFQRARAGNVVQFSSRKTG</sequence>
<reference evidence="2" key="1">
    <citation type="submission" date="2013-08" db="EMBL/GenBank/DDBJ databases">
        <authorList>
            <person name="Mendez C."/>
            <person name="Richter M."/>
            <person name="Ferrer M."/>
            <person name="Sanchez J."/>
        </authorList>
    </citation>
    <scope>NUCLEOTIDE SEQUENCE</scope>
</reference>
<evidence type="ECO:0000313" key="3">
    <source>
        <dbReference type="EMBL" id="EQD53245.1"/>
    </source>
</evidence>
<comment type="caution">
    <text evidence="2">The sequence shown here is derived from an EMBL/GenBank/DDBJ whole genome shotgun (WGS) entry which is preliminary data.</text>
</comment>
<dbReference type="EMBL" id="AUZY01011667">
    <property type="protein sequence ID" value="EQD33709.1"/>
    <property type="molecule type" value="Genomic_DNA"/>
</dbReference>
<gene>
    <name evidence="3" type="ORF">B1A_12459</name>
    <name evidence="2" type="ORF">B1B_17465</name>
</gene>
<accession>T0ZYC6</accession>
<dbReference type="SUPFAM" id="SSF57783">
    <property type="entry name" value="Zinc beta-ribbon"/>
    <property type="match status" value="1"/>
</dbReference>
<proteinExistence type="predicted"/>
<evidence type="ECO:0000259" key="1">
    <source>
        <dbReference type="SMART" id="SM00778"/>
    </source>
</evidence>
<name>T0ZYC6_9ZZZZ</name>
<feature type="domain" description="DNA primase/helicase Gp4 N-terminal Bacteriophage T7-like" evidence="1">
    <location>
        <begin position="35"/>
        <end position="76"/>
    </location>
</feature>
<dbReference type="Pfam" id="PF08273">
    <property type="entry name" value="Zn_Ribbon_Prim"/>
    <property type="match status" value="1"/>
</dbReference>
<dbReference type="Pfam" id="PF13362">
    <property type="entry name" value="Toprim_3"/>
    <property type="match status" value="1"/>
</dbReference>
<dbReference type="SMART" id="SM00778">
    <property type="entry name" value="Prim_Zn_Ribbon"/>
    <property type="match status" value="1"/>
</dbReference>
<protein>
    <submittedName>
        <fullName evidence="2">p4 alpha zinc-binding domain-containing protein</fullName>
    </submittedName>
</protein>
<reference evidence="2" key="2">
    <citation type="journal article" date="2014" name="ISME J.">
        <title>Microbial stratification in low pH oxic and suboxic macroscopic growths along an acid mine drainage.</title>
        <authorList>
            <person name="Mendez-Garcia C."/>
            <person name="Mesa V."/>
            <person name="Sprenger R.R."/>
            <person name="Richter M."/>
            <person name="Diez M.S."/>
            <person name="Solano J."/>
            <person name="Bargiela R."/>
            <person name="Golyshina O.V."/>
            <person name="Manteca A."/>
            <person name="Ramos J.L."/>
            <person name="Gallego J.R."/>
            <person name="Llorente I."/>
            <person name="Martins Dos Santos V.A."/>
            <person name="Jensen O.N."/>
            <person name="Pelaez A.I."/>
            <person name="Sanchez J."/>
            <person name="Ferrer M."/>
        </authorList>
    </citation>
    <scope>NUCLEOTIDE SEQUENCE</scope>
</reference>
<dbReference type="InterPro" id="IPR013237">
    <property type="entry name" value="Phage_T7_Gp4_N"/>
</dbReference>
<dbReference type="GO" id="GO:0008270">
    <property type="term" value="F:zinc ion binding"/>
    <property type="evidence" value="ECO:0007669"/>
    <property type="project" value="InterPro"/>
</dbReference>